<feature type="domain" description="YiaAB two helix" evidence="2">
    <location>
        <begin position="12"/>
        <end position="64"/>
    </location>
</feature>
<gene>
    <name evidence="3" type="ORF">LCGC14_0182870</name>
</gene>
<evidence type="ECO:0000313" key="3">
    <source>
        <dbReference type="EMBL" id="KKN94960.1"/>
    </source>
</evidence>
<organism evidence="3">
    <name type="scientific">marine sediment metagenome</name>
    <dbReference type="NCBI Taxonomy" id="412755"/>
    <lineage>
        <taxon>unclassified sequences</taxon>
        <taxon>metagenomes</taxon>
        <taxon>ecological metagenomes</taxon>
    </lineage>
</organism>
<keyword evidence="1" id="KW-0812">Transmembrane</keyword>
<evidence type="ECO:0000259" key="2">
    <source>
        <dbReference type="Pfam" id="PF05360"/>
    </source>
</evidence>
<feature type="transmembrane region" description="Helical" evidence="1">
    <location>
        <begin position="12"/>
        <end position="34"/>
    </location>
</feature>
<name>A0A0F9UPD2_9ZZZZ</name>
<protein>
    <recommendedName>
        <fullName evidence="2">YiaAB two helix domain-containing protein</fullName>
    </recommendedName>
</protein>
<dbReference type="InterPro" id="IPR008024">
    <property type="entry name" value="YiaAB"/>
</dbReference>
<dbReference type="Pfam" id="PF05360">
    <property type="entry name" value="YiaAB"/>
    <property type="match status" value="1"/>
</dbReference>
<accession>A0A0F9UPD2</accession>
<proteinExistence type="predicted"/>
<feature type="transmembrane region" description="Helical" evidence="1">
    <location>
        <begin position="40"/>
        <end position="59"/>
    </location>
</feature>
<keyword evidence="1" id="KW-0472">Membrane</keyword>
<dbReference type="AlphaFoldDB" id="A0A0F9UPD2"/>
<comment type="caution">
    <text evidence="3">The sequence shown here is derived from an EMBL/GenBank/DDBJ whole genome shotgun (WGS) entry which is preliminary data.</text>
</comment>
<keyword evidence="1" id="KW-1133">Transmembrane helix</keyword>
<evidence type="ECO:0000256" key="1">
    <source>
        <dbReference type="SAM" id="Phobius"/>
    </source>
</evidence>
<dbReference type="EMBL" id="LAZR01000074">
    <property type="protein sequence ID" value="KKN94960.1"/>
    <property type="molecule type" value="Genomic_DNA"/>
</dbReference>
<reference evidence="3" key="1">
    <citation type="journal article" date="2015" name="Nature">
        <title>Complex archaea that bridge the gap between prokaryotes and eukaryotes.</title>
        <authorList>
            <person name="Spang A."/>
            <person name="Saw J.H."/>
            <person name="Jorgensen S.L."/>
            <person name="Zaremba-Niedzwiedzka K."/>
            <person name="Martijn J."/>
            <person name="Lind A.E."/>
            <person name="van Eijk R."/>
            <person name="Schleper C."/>
            <person name="Guy L."/>
            <person name="Ettema T.J."/>
        </authorList>
    </citation>
    <scope>NUCLEOTIDE SEQUENCE</scope>
</reference>
<sequence length="89" mass="9837">MENDINSSSSGWIFFVKVSFAVALLATGAGVVFAPTDLLVKGYMAVCALFLVSTTITLSKTMRDEHEGKRIYNRISDARAQQLLKEYTE</sequence>